<evidence type="ECO:0000256" key="7">
    <source>
        <dbReference type="ARBA" id="ARBA00023002"/>
    </source>
</evidence>
<name>A0ABN2WIW6_9MICO</name>
<evidence type="ECO:0000256" key="1">
    <source>
        <dbReference type="ARBA" id="ARBA00001917"/>
    </source>
</evidence>
<proteinExistence type="inferred from homology"/>
<comment type="similarity">
    <text evidence="3">In the N-terminal section; belongs to the NADH:flavin oxidoreductase/NADH oxidase family.</text>
</comment>
<dbReference type="InterPro" id="IPR023753">
    <property type="entry name" value="FAD/NAD-binding_dom"/>
</dbReference>
<dbReference type="PRINTS" id="PR00368">
    <property type="entry name" value="FADPNR"/>
</dbReference>
<dbReference type="Pfam" id="PF00724">
    <property type="entry name" value="Oxidored_FMN"/>
    <property type="match status" value="1"/>
</dbReference>
<keyword evidence="4" id="KW-0285">Flavoprotein</keyword>
<dbReference type="Gene3D" id="3.50.50.60">
    <property type="entry name" value="FAD/NAD(P)-binding domain"/>
    <property type="match status" value="1"/>
</dbReference>
<dbReference type="SUPFAM" id="SSF51395">
    <property type="entry name" value="FMN-linked oxidoreductases"/>
    <property type="match status" value="1"/>
</dbReference>
<sequence length="661" mass="70384">MSSLFPHLFSPVSLGPLRLRNRIVSSGHDTMLAEDGLIGPDLVAYHERRAAGGAGLLVLQVSGVHETARYTSHVLMATEPESADGYRAVADAVHAHGAGILAQLFHPGREVMDGEQGMAPQAVAPSDEPQERFHVIPEPLEIGTIREIIRGYGRAAARICGAGIDGVEVVASHGYLPVQFINPRVNTRTDEYGGSPQGRMRFLLEAIESTRAAVGPGKVVGLRISGDDLTSNGMASGEFLEVVRAVEDQGLLDYISVTAGDSSTLQGAQHIVPPMQYEPVYAGRLSAEVKKATELPVMVAGRINQPHEAEQAIREGLTDLCIMTRAMICDPEIAVKAERDAVDEIRACIGCNQACIGHFQQGVGISCIQHPESGRELTFLPRPAVRRRARLLVVGGGPAGLKAAAVAAEAGAEVLLVERERRVGGQVLLAERLPHRAEFGGAVTNLEAEARRAGASILTGAPLCEEMLDSFAPDQVLLATGSTDREPAVELIDEPEILTARQFLAETHELARGGVLIADWKGDWAGLGIAVALARRRPVTLATAASSPGAAVQQYTRTALMAELVRSGVTFVNDVRLAGLDASTAYLQSTLCDEVLEVDDVTTTIVNHPPRAQTPDVDFGAIPTVRIGDCRAPRTVEEAVYEGLVAANEFILQPDTARVRP</sequence>
<dbReference type="PANTHER" id="PTHR42917:SF2">
    <property type="entry name" value="2,4-DIENOYL-COA REDUCTASE [(2E)-ENOYL-COA-PRODUCING]"/>
    <property type="match status" value="1"/>
</dbReference>
<evidence type="ECO:0000313" key="12">
    <source>
        <dbReference type="EMBL" id="GAA2093443.1"/>
    </source>
</evidence>
<organism evidence="12 13">
    <name type="scientific">Brevibacterium salitolerans</name>
    <dbReference type="NCBI Taxonomy" id="1403566"/>
    <lineage>
        <taxon>Bacteria</taxon>
        <taxon>Bacillati</taxon>
        <taxon>Actinomycetota</taxon>
        <taxon>Actinomycetes</taxon>
        <taxon>Micrococcales</taxon>
        <taxon>Brevibacteriaceae</taxon>
        <taxon>Brevibacterium</taxon>
    </lineage>
</organism>
<evidence type="ECO:0000256" key="6">
    <source>
        <dbReference type="ARBA" id="ARBA00022723"/>
    </source>
</evidence>
<keyword evidence="8" id="KW-0408">Iron</keyword>
<keyword evidence="9" id="KW-0411">Iron-sulfur</keyword>
<keyword evidence="7" id="KW-0560">Oxidoreductase</keyword>
<dbReference type="SUPFAM" id="SSF51971">
    <property type="entry name" value="Nucleotide-binding domain"/>
    <property type="match status" value="1"/>
</dbReference>
<gene>
    <name evidence="12" type="ORF">GCM10009823_11780</name>
</gene>
<evidence type="ECO:0000256" key="3">
    <source>
        <dbReference type="ARBA" id="ARBA00011048"/>
    </source>
</evidence>
<dbReference type="RefSeq" id="WP_291797947.1">
    <property type="nucleotide sequence ID" value="NZ_BAAAPZ010000004.1"/>
</dbReference>
<dbReference type="InterPro" id="IPR051793">
    <property type="entry name" value="NADH:flavin_oxidoreductase"/>
</dbReference>
<feature type="domain" description="NADH:flavin oxidoreductase/NADH oxidase N-terminal" evidence="10">
    <location>
        <begin position="8"/>
        <end position="340"/>
    </location>
</feature>
<evidence type="ECO:0000256" key="9">
    <source>
        <dbReference type="ARBA" id="ARBA00023014"/>
    </source>
</evidence>
<dbReference type="InterPro" id="IPR036188">
    <property type="entry name" value="FAD/NAD-bd_sf"/>
</dbReference>
<dbReference type="Gene3D" id="3.40.50.720">
    <property type="entry name" value="NAD(P)-binding Rossmann-like Domain"/>
    <property type="match status" value="1"/>
</dbReference>
<dbReference type="SUPFAM" id="SSF51905">
    <property type="entry name" value="FAD/NAD(P)-binding domain"/>
    <property type="match status" value="1"/>
</dbReference>
<dbReference type="CDD" id="cd04734">
    <property type="entry name" value="OYE_like_3_FMN"/>
    <property type="match status" value="1"/>
</dbReference>
<dbReference type="Pfam" id="PF07992">
    <property type="entry name" value="Pyr_redox_2"/>
    <property type="match status" value="1"/>
</dbReference>
<evidence type="ECO:0000256" key="2">
    <source>
        <dbReference type="ARBA" id="ARBA00001966"/>
    </source>
</evidence>
<dbReference type="PANTHER" id="PTHR42917">
    <property type="entry name" value="2,4-DIENOYL-COA REDUCTASE"/>
    <property type="match status" value="1"/>
</dbReference>
<feature type="domain" description="FAD/NAD(P)-binding" evidence="11">
    <location>
        <begin position="390"/>
        <end position="581"/>
    </location>
</feature>
<dbReference type="InterPro" id="IPR001155">
    <property type="entry name" value="OxRdtase_FMN_N"/>
</dbReference>
<evidence type="ECO:0000313" key="13">
    <source>
        <dbReference type="Proteomes" id="UP001500984"/>
    </source>
</evidence>
<keyword evidence="13" id="KW-1185">Reference proteome</keyword>
<evidence type="ECO:0000256" key="4">
    <source>
        <dbReference type="ARBA" id="ARBA00022630"/>
    </source>
</evidence>
<evidence type="ECO:0000256" key="8">
    <source>
        <dbReference type="ARBA" id="ARBA00023004"/>
    </source>
</evidence>
<evidence type="ECO:0000259" key="11">
    <source>
        <dbReference type="Pfam" id="PF07992"/>
    </source>
</evidence>
<accession>A0ABN2WIW6</accession>
<comment type="cofactor">
    <cofactor evidence="2">
        <name>[4Fe-4S] cluster</name>
        <dbReference type="ChEBI" id="CHEBI:49883"/>
    </cofactor>
</comment>
<reference evidence="12 13" key="1">
    <citation type="journal article" date="2019" name="Int. J. Syst. Evol. Microbiol.">
        <title>The Global Catalogue of Microorganisms (GCM) 10K type strain sequencing project: providing services to taxonomists for standard genome sequencing and annotation.</title>
        <authorList>
            <consortium name="The Broad Institute Genomics Platform"/>
            <consortium name="The Broad Institute Genome Sequencing Center for Infectious Disease"/>
            <person name="Wu L."/>
            <person name="Ma J."/>
        </authorList>
    </citation>
    <scope>NUCLEOTIDE SEQUENCE [LARGE SCALE GENOMIC DNA]</scope>
    <source>
        <strain evidence="12 13">JCM 15900</strain>
    </source>
</reference>
<comment type="caution">
    <text evidence="12">The sequence shown here is derived from an EMBL/GenBank/DDBJ whole genome shotgun (WGS) entry which is preliminary data.</text>
</comment>
<dbReference type="Proteomes" id="UP001500984">
    <property type="component" value="Unassembled WGS sequence"/>
</dbReference>
<keyword evidence="6" id="KW-0479">Metal-binding</keyword>
<comment type="cofactor">
    <cofactor evidence="1">
        <name>FMN</name>
        <dbReference type="ChEBI" id="CHEBI:58210"/>
    </cofactor>
</comment>
<dbReference type="Gene3D" id="3.20.20.70">
    <property type="entry name" value="Aldolase class I"/>
    <property type="match status" value="1"/>
</dbReference>
<evidence type="ECO:0000256" key="5">
    <source>
        <dbReference type="ARBA" id="ARBA00022643"/>
    </source>
</evidence>
<evidence type="ECO:0000259" key="10">
    <source>
        <dbReference type="Pfam" id="PF00724"/>
    </source>
</evidence>
<dbReference type="EMBL" id="BAAAPZ010000004">
    <property type="protein sequence ID" value="GAA2093443.1"/>
    <property type="molecule type" value="Genomic_DNA"/>
</dbReference>
<protein>
    <submittedName>
        <fullName evidence="12">FAD-dependent oxidoreductase</fullName>
    </submittedName>
</protein>
<dbReference type="PRINTS" id="PR00411">
    <property type="entry name" value="PNDRDTASEI"/>
</dbReference>
<keyword evidence="5" id="KW-0288">FMN</keyword>
<dbReference type="InterPro" id="IPR013785">
    <property type="entry name" value="Aldolase_TIM"/>
</dbReference>